<feature type="non-terminal residue" evidence="15">
    <location>
        <position position="89"/>
    </location>
</feature>
<keyword evidence="5" id="KW-0067">ATP-binding</keyword>
<evidence type="ECO:0000256" key="11">
    <source>
        <dbReference type="ARBA" id="ARBA00069236"/>
    </source>
</evidence>
<feature type="domain" description="Ribonucleotide reductase large subunit C-terminal" evidence="14">
    <location>
        <begin position="1"/>
        <end position="88"/>
    </location>
</feature>
<name>A0AAW8ARB9_KLEPN</name>
<feature type="non-terminal residue" evidence="15">
    <location>
        <position position="1"/>
    </location>
</feature>
<sequence length="89" mass="10489">NRVRHLDYGVMINRLMYRRLVRNENITLFSPHDVPGLYDAFFVDQDKFEALYLQYEADESIRKKSVPAVDLFSTLMQERASTGRVYIAN</sequence>
<protein>
    <recommendedName>
        <fullName evidence="11">Ribonucleoside-diphosphate reductase 1 subunit alpha</fullName>
        <ecNumber evidence="2">1.17.4.1</ecNumber>
    </recommendedName>
    <alternativeName>
        <fullName evidence="12">Protein B1</fullName>
    </alternativeName>
    <alternativeName>
        <fullName evidence="13">Ribonucleoside-diphosphate reductase 1 R1 subunit</fullName>
    </alternativeName>
</protein>
<dbReference type="GO" id="GO:0009263">
    <property type="term" value="P:deoxyribonucleotide biosynthetic process"/>
    <property type="evidence" value="ECO:0007669"/>
    <property type="project" value="UniProtKB-KW"/>
</dbReference>
<accession>A0AAW8ARB9</accession>
<evidence type="ECO:0000259" key="14">
    <source>
        <dbReference type="Pfam" id="PF02867"/>
    </source>
</evidence>
<evidence type="ECO:0000256" key="8">
    <source>
        <dbReference type="ARBA" id="ARBA00023157"/>
    </source>
</evidence>
<keyword evidence="7" id="KW-0215">Deoxyribonucleotide synthesis</keyword>
<dbReference type="Gene3D" id="1.10.1650.20">
    <property type="match status" value="1"/>
</dbReference>
<comment type="caution">
    <text evidence="15">The sequence shown here is derived from an EMBL/GenBank/DDBJ whole genome shotgun (WGS) entry which is preliminary data.</text>
</comment>
<dbReference type="EMBL" id="JAUUIA010000529">
    <property type="protein sequence ID" value="MDP0971270.1"/>
    <property type="molecule type" value="Genomic_DNA"/>
</dbReference>
<dbReference type="Pfam" id="PF02867">
    <property type="entry name" value="Ribonuc_red_lgC"/>
    <property type="match status" value="1"/>
</dbReference>
<reference evidence="15" key="1">
    <citation type="submission" date="2023-07" db="EMBL/GenBank/DDBJ databases">
        <authorList>
            <person name="Peng Z."/>
        </authorList>
    </citation>
    <scope>NUCLEOTIDE SEQUENCE</scope>
    <source>
        <strain evidence="15">KP219</strain>
    </source>
</reference>
<organism evidence="15 16">
    <name type="scientific">Klebsiella pneumoniae</name>
    <dbReference type="NCBI Taxonomy" id="573"/>
    <lineage>
        <taxon>Bacteria</taxon>
        <taxon>Pseudomonadati</taxon>
        <taxon>Pseudomonadota</taxon>
        <taxon>Gammaproteobacteria</taxon>
        <taxon>Enterobacterales</taxon>
        <taxon>Enterobacteriaceae</taxon>
        <taxon>Klebsiella/Raoultella group</taxon>
        <taxon>Klebsiella</taxon>
        <taxon>Klebsiella pneumoniae complex</taxon>
    </lineage>
</organism>
<dbReference type="InterPro" id="IPR039718">
    <property type="entry name" value="Rrm1"/>
</dbReference>
<evidence type="ECO:0000256" key="3">
    <source>
        <dbReference type="ARBA" id="ARBA00022533"/>
    </source>
</evidence>
<comment type="similarity">
    <text evidence="1">Belongs to the ribonucleoside diphosphate reductase large chain family.</text>
</comment>
<evidence type="ECO:0000256" key="10">
    <source>
        <dbReference type="ARBA" id="ARBA00063592"/>
    </source>
</evidence>
<comment type="catalytic activity">
    <reaction evidence="9">
        <text>a 2'-deoxyribonucleoside 5'-diphosphate + [thioredoxin]-disulfide + H2O = a ribonucleoside 5'-diphosphate + [thioredoxin]-dithiol</text>
        <dbReference type="Rhea" id="RHEA:23252"/>
        <dbReference type="Rhea" id="RHEA-COMP:10698"/>
        <dbReference type="Rhea" id="RHEA-COMP:10700"/>
        <dbReference type="ChEBI" id="CHEBI:15377"/>
        <dbReference type="ChEBI" id="CHEBI:29950"/>
        <dbReference type="ChEBI" id="CHEBI:50058"/>
        <dbReference type="ChEBI" id="CHEBI:57930"/>
        <dbReference type="ChEBI" id="CHEBI:73316"/>
        <dbReference type="EC" id="1.17.4.1"/>
    </reaction>
</comment>
<dbReference type="Gene3D" id="3.20.70.20">
    <property type="match status" value="1"/>
</dbReference>
<dbReference type="GO" id="GO:0005524">
    <property type="term" value="F:ATP binding"/>
    <property type="evidence" value="ECO:0007669"/>
    <property type="project" value="UniProtKB-KW"/>
</dbReference>
<keyword evidence="3" id="KW-0021">Allosteric enzyme</keyword>
<evidence type="ECO:0000256" key="12">
    <source>
        <dbReference type="ARBA" id="ARBA00076668"/>
    </source>
</evidence>
<dbReference type="PANTHER" id="PTHR11573:SF6">
    <property type="entry name" value="RIBONUCLEOSIDE-DIPHOSPHATE REDUCTASE LARGE SUBUNIT"/>
    <property type="match status" value="1"/>
</dbReference>
<dbReference type="PANTHER" id="PTHR11573">
    <property type="entry name" value="RIBONUCLEOSIDE-DIPHOSPHATE REDUCTASE LARGE CHAIN"/>
    <property type="match status" value="1"/>
</dbReference>
<keyword evidence="8" id="KW-1015">Disulfide bond</keyword>
<evidence type="ECO:0000256" key="1">
    <source>
        <dbReference type="ARBA" id="ARBA00010406"/>
    </source>
</evidence>
<keyword evidence="6 15" id="KW-0560">Oxidoreductase</keyword>
<dbReference type="InterPro" id="IPR000788">
    <property type="entry name" value="RNR_lg_C"/>
</dbReference>
<dbReference type="GO" id="GO:0005971">
    <property type="term" value="C:ribonucleoside-diphosphate reductase complex"/>
    <property type="evidence" value="ECO:0007669"/>
    <property type="project" value="TreeGrafter"/>
</dbReference>
<evidence type="ECO:0000313" key="16">
    <source>
        <dbReference type="Proteomes" id="UP001244490"/>
    </source>
</evidence>
<evidence type="ECO:0000313" key="15">
    <source>
        <dbReference type="EMBL" id="MDP0971270.1"/>
    </source>
</evidence>
<evidence type="ECO:0000256" key="5">
    <source>
        <dbReference type="ARBA" id="ARBA00022840"/>
    </source>
</evidence>
<gene>
    <name evidence="15" type="ORF">Q6294_30475</name>
</gene>
<dbReference type="Proteomes" id="UP001244490">
    <property type="component" value="Unassembled WGS sequence"/>
</dbReference>
<evidence type="ECO:0000256" key="6">
    <source>
        <dbReference type="ARBA" id="ARBA00023002"/>
    </source>
</evidence>
<dbReference type="GO" id="GO:0004748">
    <property type="term" value="F:ribonucleoside-diphosphate reductase activity, thioredoxin disulfide as acceptor"/>
    <property type="evidence" value="ECO:0007669"/>
    <property type="project" value="UniProtKB-EC"/>
</dbReference>
<evidence type="ECO:0000256" key="4">
    <source>
        <dbReference type="ARBA" id="ARBA00022741"/>
    </source>
</evidence>
<evidence type="ECO:0000256" key="9">
    <source>
        <dbReference type="ARBA" id="ARBA00047754"/>
    </source>
</evidence>
<proteinExistence type="inferred from homology"/>
<dbReference type="AlphaFoldDB" id="A0AAW8ARB9"/>
<dbReference type="EC" id="1.17.4.1" evidence="2"/>
<evidence type="ECO:0000256" key="7">
    <source>
        <dbReference type="ARBA" id="ARBA00023116"/>
    </source>
</evidence>
<dbReference type="SUPFAM" id="SSF51998">
    <property type="entry name" value="PFL-like glycyl radical enzymes"/>
    <property type="match status" value="1"/>
</dbReference>
<keyword evidence="4" id="KW-0547">Nucleotide-binding</keyword>
<evidence type="ECO:0000256" key="13">
    <source>
        <dbReference type="ARBA" id="ARBA00083316"/>
    </source>
</evidence>
<dbReference type="FunFam" id="1.10.1650.20:FF:000001">
    <property type="entry name" value="Ribonucleoside-diphosphate reductase"/>
    <property type="match status" value="1"/>
</dbReference>
<comment type="subunit">
    <text evidence="10">Tetramer of two alpha (R1) and two beta (R2) subunits. The B1 protein is a dimer of alpha subunits. A radical transfer pathway occurs between 'Tyr-122' of R2 and R1.</text>
</comment>
<evidence type="ECO:0000256" key="2">
    <source>
        <dbReference type="ARBA" id="ARBA00012274"/>
    </source>
</evidence>